<protein>
    <submittedName>
        <fullName evidence="1">Uncharacterized protein</fullName>
    </submittedName>
</protein>
<accession>A0A3P7KHM8</accession>
<organism evidence="1 2">
    <name type="scientific">Strongylus vulgaris</name>
    <name type="common">Blood worm</name>
    <dbReference type="NCBI Taxonomy" id="40348"/>
    <lineage>
        <taxon>Eukaryota</taxon>
        <taxon>Metazoa</taxon>
        <taxon>Ecdysozoa</taxon>
        <taxon>Nematoda</taxon>
        <taxon>Chromadorea</taxon>
        <taxon>Rhabditida</taxon>
        <taxon>Rhabditina</taxon>
        <taxon>Rhabditomorpha</taxon>
        <taxon>Strongyloidea</taxon>
        <taxon>Strongylidae</taxon>
        <taxon>Strongylus</taxon>
    </lineage>
</organism>
<name>A0A3P7KHM8_STRVU</name>
<proteinExistence type="predicted"/>
<evidence type="ECO:0000313" key="2">
    <source>
        <dbReference type="Proteomes" id="UP000270094"/>
    </source>
</evidence>
<gene>
    <name evidence="1" type="ORF">SVUK_LOCUS2696</name>
</gene>
<sequence>DPIWTLILPDVSADAFYEYNISLTFLPYTNQLCPSVSFTVRRSKKRKDSTLRKMTKHITRVVAYSKLEMENSEIDNGSYTNTRPQSLRAMLKEDAIYRIRFAMPQSVGVIQEEDENSEARQEEEATVARAFIESAQFLERPVFVDEDSNSGFSEHML</sequence>
<dbReference type="EMBL" id="UYYB01006235">
    <property type="protein sequence ID" value="VDM67698.1"/>
    <property type="molecule type" value="Genomic_DNA"/>
</dbReference>
<dbReference type="Proteomes" id="UP000270094">
    <property type="component" value="Unassembled WGS sequence"/>
</dbReference>
<reference evidence="1 2" key="1">
    <citation type="submission" date="2018-11" db="EMBL/GenBank/DDBJ databases">
        <authorList>
            <consortium name="Pathogen Informatics"/>
        </authorList>
    </citation>
    <scope>NUCLEOTIDE SEQUENCE [LARGE SCALE GENOMIC DNA]</scope>
</reference>
<feature type="non-terminal residue" evidence="1">
    <location>
        <position position="1"/>
    </location>
</feature>
<evidence type="ECO:0000313" key="1">
    <source>
        <dbReference type="EMBL" id="VDM67698.1"/>
    </source>
</evidence>
<keyword evidence="2" id="KW-1185">Reference proteome</keyword>
<dbReference type="AlphaFoldDB" id="A0A3P7KHM8"/>
<dbReference type="OrthoDB" id="5807489at2759"/>